<evidence type="ECO:0000313" key="1">
    <source>
        <dbReference type="EMBL" id="BCJ93737.1"/>
    </source>
</evidence>
<name>A0A6S6R0Z8_9FIRM</name>
<accession>A0A6S6R0Z8</accession>
<keyword evidence="2" id="KW-1185">Reference proteome</keyword>
<sequence length="307" mass="36551">MKNNLHLVPFTDHWINCEINDNLTVLTSLNSSYRLIPLLNDYMYQMAGDLGWITSLDIKYSRELLSRLEILHKKNSTFTEQDYMKDIKACIDQGRVINVVVDLYDWIPESLMYQRYHMSHYSLIAGYDDEEKIFTIYDDDANGYKQHIIPYERFQKAVWRENGIQIREICLPEHLEDYTLPVSKVIAFATRIKNDITYLTYMTHFFNEIDEMLIHYLSMLSKITNRQKANQQLFSYLAEQKVVRLEVGEELVRLALQLQNQWQTVKSLFIKSMISDCRPDYKRINTLSYENLLLEHKLWNIFSKAVN</sequence>
<dbReference type="RefSeq" id="WP_184092872.1">
    <property type="nucleotide sequence ID" value="NZ_AP023367.1"/>
</dbReference>
<proteinExistence type="predicted"/>
<organism evidence="1 2">
    <name type="scientific">Anaerocolumna cellulosilytica</name>
    <dbReference type="NCBI Taxonomy" id="433286"/>
    <lineage>
        <taxon>Bacteria</taxon>
        <taxon>Bacillati</taxon>
        <taxon>Bacillota</taxon>
        <taxon>Clostridia</taxon>
        <taxon>Lachnospirales</taxon>
        <taxon>Lachnospiraceae</taxon>
        <taxon>Anaerocolumna</taxon>
    </lineage>
</organism>
<evidence type="ECO:0000313" key="2">
    <source>
        <dbReference type="Proteomes" id="UP000515561"/>
    </source>
</evidence>
<dbReference type="AlphaFoldDB" id="A0A6S6R0Z8"/>
<dbReference type="Proteomes" id="UP000515561">
    <property type="component" value="Chromosome"/>
</dbReference>
<dbReference type="InterPro" id="IPR038765">
    <property type="entry name" value="Papain-like_cys_pep_sf"/>
</dbReference>
<dbReference type="KEGG" id="acel:acsn021_13060"/>
<protein>
    <submittedName>
        <fullName evidence="1">Uncharacterized protein</fullName>
    </submittedName>
</protein>
<gene>
    <name evidence="1" type="ORF">acsn021_13060</name>
</gene>
<reference evidence="1 2" key="1">
    <citation type="journal article" date="2016" name="Int. J. Syst. Evol. Microbiol.">
        <title>Descriptions of Anaerotaenia torta gen. nov., sp. nov. and Anaerocolumna cellulosilytica gen. nov., sp. nov. isolated from a methanogenic reactor of cattle waste.</title>
        <authorList>
            <person name="Uek A."/>
            <person name="Ohtaki Y."/>
            <person name="Kaku N."/>
            <person name="Ueki K."/>
        </authorList>
    </citation>
    <scope>NUCLEOTIDE SEQUENCE [LARGE SCALE GENOMIC DNA]</scope>
    <source>
        <strain evidence="1 2">SN021</strain>
    </source>
</reference>
<dbReference type="EMBL" id="AP023367">
    <property type="protein sequence ID" value="BCJ93737.1"/>
    <property type="molecule type" value="Genomic_DNA"/>
</dbReference>
<dbReference type="SUPFAM" id="SSF54001">
    <property type="entry name" value="Cysteine proteinases"/>
    <property type="match status" value="1"/>
</dbReference>